<dbReference type="CDD" id="cd08498">
    <property type="entry name" value="PBP2_NikA_DppA_OppA_like_2"/>
    <property type="match status" value="1"/>
</dbReference>
<dbReference type="PIRSF" id="PIRSF002741">
    <property type="entry name" value="MppA"/>
    <property type="match status" value="1"/>
</dbReference>
<reference evidence="7 8" key="1">
    <citation type="submission" date="2018-06" db="EMBL/GenBank/DDBJ databases">
        <title>Genomic Encyclopedia of Archaeal and Bacterial Type Strains, Phase II (KMG-II): from individual species to whole genera.</title>
        <authorList>
            <person name="Goeker M."/>
        </authorList>
    </citation>
    <scope>NUCLEOTIDE SEQUENCE [LARGE SCALE GENOMIC DNA]</scope>
    <source>
        <strain evidence="7 8">DSM 24525</strain>
    </source>
</reference>
<evidence type="ECO:0000256" key="4">
    <source>
        <dbReference type="ARBA" id="ARBA00022729"/>
    </source>
</evidence>
<keyword evidence="4 5" id="KW-0732">Signal</keyword>
<feature type="chain" id="PRO_5015947926" evidence="5">
    <location>
        <begin position="23"/>
        <end position="534"/>
    </location>
</feature>
<dbReference type="GO" id="GO:0030288">
    <property type="term" value="C:outer membrane-bounded periplasmic space"/>
    <property type="evidence" value="ECO:0007669"/>
    <property type="project" value="UniProtKB-ARBA"/>
</dbReference>
<evidence type="ECO:0000313" key="7">
    <source>
        <dbReference type="EMBL" id="PZW48266.1"/>
    </source>
</evidence>
<dbReference type="InterPro" id="IPR039424">
    <property type="entry name" value="SBP_5"/>
</dbReference>
<dbReference type="GO" id="GO:1904680">
    <property type="term" value="F:peptide transmembrane transporter activity"/>
    <property type="evidence" value="ECO:0007669"/>
    <property type="project" value="TreeGrafter"/>
</dbReference>
<dbReference type="GO" id="GO:0015833">
    <property type="term" value="P:peptide transport"/>
    <property type="evidence" value="ECO:0007669"/>
    <property type="project" value="TreeGrafter"/>
</dbReference>
<evidence type="ECO:0000256" key="1">
    <source>
        <dbReference type="ARBA" id="ARBA00004418"/>
    </source>
</evidence>
<sequence length="534" mass="56976">MPSRHSVTMLLAGLFGACLAGAAGSRDLTVGLAAPPTSFDPHFHAHAPSIALQRHVYEGLVTRGADLVLRPTLARDWVALPAADGWEFHMDPEARFQDGAPVTAADAAASLSRAATIPNSPGRWTPFITEIATIEVVDALTLRLRTHGPAPLLPGNLPTILIIPETVARGAATADFNAGTAAIGSGPYRLQSYAPGGGVTLVRADDWWQRRRHPEQPAEPWTRVVFQILPNDASRTAALLAGDADLIEAVPTRDVARLEAAPGISIARRASVRFIYIALDLGRDVSPGVADAAGRPMARNPLKDVRVRRALSVGINRPGLVAQVMDGQGVPTGQFLARDLPSADPALAPDPYDPALARRLLAEAGWGGGFTLTLAGPNDRLVNDDRILQAVAQMWERIGVRTMVEAMPSAVYFRRFAGAGFSAGLSGWGTSSGEPNTHFTSLLATRDAARGRGSMNPTGYGNPQVDALVDQALMTIEDAPRQRLWRQATQLALAEDVALLPLHHQVNIWAMRGGLSYQPRADELTDIMGLRPIP</sequence>
<dbReference type="PANTHER" id="PTHR30290">
    <property type="entry name" value="PERIPLASMIC BINDING COMPONENT OF ABC TRANSPORTER"/>
    <property type="match status" value="1"/>
</dbReference>
<feature type="signal peptide" evidence="5">
    <location>
        <begin position="1"/>
        <end position="22"/>
    </location>
</feature>
<comment type="subcellular location">
    <subcellularLocation>
        <location evidence="1">Periplasm</location>
    </subcellularLocation>
</comment>
<protein>
    <submittedName>
        <fullName evidence="7">Peptide/nickel transport system substrate-binding protein</fullName>
    </submittedName>
</protein>
<dbReference type="OrthoDB" id="7246412at2"/>
<dbReference type="Gene3D" id="3.10.105.10">
    <property type="entry name" value="Dipeptide-binding Protein, Domain 3"/>
    <property type="match status" value="1"/>
</dbReference>
<evidence type="ECO:0000256" key="5">
    <source>
        <dbReference type="SAM" id="SignalP"/>
    </source>
</evidence>
<accession>A0A2W7J8S4</accession>
<keyword evidence="3" id="KW-0813">Transport</keyword>
<proteinExistence type="inferred from homology"/>
<evidence type="ECO:0000313" key="8">
    <source>
        <dbReference type="Proteomes" id="UP000249688"/>
    </source>
</evidence>
<dbReference type="PROSITE" id="PS51257">
    <property type="entry name" value="PROKAR_LIPOPROTEIN"/>
    <property type="match status" value="1"/>
</dbReference>
<dbReference type="InterPro" id="IPR030678">
    <property type="entry name" value="Peptide/Ni-bd"/>
</dbReference>
<name>A0A2W7J8S4_9PROT</name>
<evidence type="ECO:0000256" key="2">
    <source>
        <dbReference type="ARBA" id="ARBA00005695"/>
    </source>
</evidence>
<dbReference type="RefSeq" id="WP_158537105.1">
    <property type="nucleotide sequence ID" value="NZ_QKYU01000005.1"/>
</dbReference>
<dbReference type="Gene3D" id="3.40.190.10">
    <property type="entry name" value="Periplasmic binding protein-like II"/>
    <property type="match status" value="1"/>
</dbReference>
<dbReference type="Pfam" id="PF00496">
    <property type="entry name" value="SBP_bac_5"/>
    <property type="match status" value="1"/>
</dbReference>
<feature type="domain" description="Solute-binding protein family 5" evidence="6">
    <location>
        <begin position="69"/>
        <end position="447"/>
    </location>
</feature>
<dbReference type="SUPFAM" id="SSF53850">
    <property type="entry name" value="Periplasmic binding protein-like II"/>
    <property type="match status" value="1"/>
</dbReference>
<dbReference type="GO" id="GO:0043190">
    <property type="term" value="C:ATP-binding cassette (ABC) transporter complex"/>
    <property type="evidence" value="ECO:0007669"/>
    <property type="project" value="InterPro"/>
</dbReference>
<evidence type="ECO:0000259" key="6">
    <source>
        <dbReference type="Pfam" id="PF00496"/>
    </source>
</evidence>
<dbReference type="Proteomes" id="UP000249688">
    <property type="component" value="Unassembled WGS sequence"/>
</dbReference>
<dbReference type="AlphaFoldDB" id="A0A2W7J8S4"/>
<evidence type="ECO:0000256" key="3">
    <source>
        <dbReference type="ARBA" id="ARBA00022448"/>
    </source>
</evidence>
<comment type="similarity">
    <text evidence="2">Belongs to the bacterial solute-binding protein 5 family.</text>
</comment>
<gene>
    <name evidence="7" type="ORF">C8P66_10513</name>
</gene>
<dbReference type="EMBL" id="QKYU01000005">
    <property type="protein sequence ID" value="PZW48266.1"/>
    <property type="molecule type" value="Genomic_DNA"/>
</dbReference>
<dbReference type="PANTHER" id="PTHR30290:SF9">
    <property type="entry name" value="OLIGOPEPTIDE-BINDING PROTEIN APPA"/>
    <property type="match status" value="1"/>
</dbReference>
<dbReference type="InterPro" id="IPR000914">
    <property type="entry name" value="SBP_5_dom"/>
</dbReference>
<dbReference type="Gene3D" id="3.90.76.10">
    <property type="entry name" value="Dipeptide-binding Protein, Domain 1"/>
    <property type="match status" value="1"/>
</dbReference>
<organism evidence="7 8">
    <name type="scientific">Humitalea rosea</name>
    <dbReference type="NCBI Taxonomy" id="990373"/>
    <lineage>
        <taxon>Bacteria</taxon>
        <taxon>Pseudomonadati</taxon>
        <taxon>Pseudomonadota</taxon>
        <taxon>Alphaproteobacteria</taxon>
        <taxon>Acetobacterales</taxon>
        <taxon>Roseomonadaceae</taxon>
        <taxon>Humitalea</taxon>
    </lineage>
</organism>
<comment type="caution">
    <text evidence="7">The sequence shown here is derived from an EMBL/GenBank/DDBJ whole genome shotgun (WGS) entry which is preliminary data.</text>
</comment>
<keyword evidence="8" id="KW-1185">Reference proteome</keyword>